<organism evidence="11 12">
    <name type="scientific">Ravibacter arvi</name>
    <dbReference type="NCBI Taxonomy" id="2051041"/>
    <lineage>
        <taxon>Bacteria</taxon>
        <taxon>Pseudomonadati</taxon>
        <taxon>Bacteroidota</taxon>
        <taxon>Cytophagia</taxon>
        <taxon>Cytophagales</taxon>
        <taxon>Spirosomataceae</taxon>
        <taxon>Ravibacter</taxon>
    </lineage>
</organism>
<dbReference type="Gene3D" id="3.40.50.300">
    <property type="entry name" value="P-loop containing nucleotide triphosphate hydrolases"/>
    <property type="match status" value="1"/>
</dbReference>
<proteinExistence type="inferred from homology"/>
<feature type="domain" description="DNA polymerase III delta subunit-like C-terminal" evidence="10">
    <location>
        <begin position="214"/>
        <end position="318"/>
    </location>
</feature>
<keyword evidence="5" id="KW-0235">DNA replication</keyword>
<dbReference type="PANTHER" id="PTHR34388">
    <property type="entry name" value="DNA POLYMERASE III SUBUNIT DELTA"/>
    <property type="match status" value="1"/>
</dbReference>
<dbReference type="PANTHER" id="PTHR34388:SF1">
    <property type="entry name" value="DNA POLYMERASE III SUBUNIT DELTA"/>
    <property type="match status" value="1"/>
</dbReference>
<evidence type="ECO:0000256" key="2">
    <source>
        <dbReference type="ARBA" id="ARBA00017703"/>
    </source>
</evidence>
<dbReference type="SUPFAM" id="SSF48019">
    <property type="entry name" value="post-AAA+ oligomerization domain-like"/>
    <property type="match status" value="1"/>
</dbReference>
<comment type="similarity">
    <text evidence="7">Belongs to the DNA polymerase HolA subunit family.</text>
</comment>
<keyword evidence="6" id="KW-0239">DNA-directed DNA polymerase</keyword>
<dbReference type="Pfam" id="PF21694">
    <property type="entry name" value="DNA_pol3_delta_C"/>
    <property type="match status" value="1"/>
</dbReference>
<dbReference type="InterPro" id="IPR005790">
    <property type="entry name" value="DNA_polIII_delta"/>
</dbReference>
<keyword evidence="4" id="KW-0548">Nucleotidyltransferase</keyword>
<dbReference type="Gene3D" id="1.20.272.10">
    <property type="match status" value="1"/>
</dbReference>
<evidence type="ECO:0000259" key="10">
    <source>
        <dbReference type="Pfam" id="PF21694"/>
    </source>
</evidence>
<evidence type="ECO:0000313" key="12">
    <source>
        <dbReference type="Proteomes" id="UP001501508"/>
    </source>
</evidence>
<evidence type="ECO:0000256" key="4">
    <source>
        <dbReference type="ARBA" id="ARBA00022695"/>
    </source>
</evidence>
<gene>
    <name evidence="11" type="primary">holA</name>
    <name evidence="11" type="ORF">GCM10023091_05220</name>
</gene>
<evidence type="ECO:0000256" key="5">
    <source>
        <dbReference type="ARBA" id="ARBA00022705"/>
    </source>
</evidence>
<sequence>MSISADAILKEIAAGKFRPVYLLHGDEPFFIDAITDALEDKVVPAESRGFCQFILYGADNQIGNVIQYARSYPFMSDRQLVLVKEAQKLGGIDREEGQKLLESYALNPLSTTVLVLAYQGKVDERKAFAKAIGKQGVLLKSAKMYDNKLPEWVGSYCRDRQVKISPKAIQMIVDNIGNDLKRIHNEIQKVLVNLAPGEAIDADEVERYIGISKEYNVFELQNALSRKDVKKATRIAAYFAANTKDNPVIPVVLILYAYFTKILLAHASPDKSDQALAAKLGVNPFFVKDYKSAMAHYSVAKLANIVSYLRDSDSKLKGIETGSRSEGDILNDLIFNILH</sequence>
<dbReference type="SUPFAM" id="SSF52540">
    <property type="entry name" value="P-loop containing nucleoside triphosphate hydrolases"/>
    <property type="match status" value="1"/>
</dbReference>
<name>A0ABP8LMT3_9BACT</name>
<dbReference type="RefSeq" id="WP_345026474.1">
    <property type="nucleotide sequence ID" value="NZ_BAABEY010000002.1"/>
</dbReference>
<keyword evidence="12" id="KW-1185">Reference proteome</keyword>
<dbReference type="EMBL" id="BAABEY010000002">
    <property type="protein sequence ID" value="GAA4432701.1"/>
    <property type="molecule type" value="Genomic_DNA"/>
</dbReference>
<dbReference type="Proteomes" id="UP001501508">
    <property type="component" value="Unassembled WGS sequence"/>
</dbReference>
<dbReference type="NCBIfam" id="TIGR01128">
    <property type="entry name" value="holA"/>
    <property type="match status" value="1"/>
</dbReference>
<reference evidence="12" key="1">
    <citation type="journal article" date="2019" name="Int. J. Syst. Evol. Microbiol.">
        <title>The Global Catalogue of Microorganisms (GCM) 10K type strain sequencing project: providing services to taxonomists for standard genome sequencing and annotation.</title>
        <authorList>
            <consortium name="The Broad Institute Genomics Platform"/>
            <consortium name="The Broad Institute Genome Sequencing Center for Infectious Disease"/>
            <person name="Wu L."/>
            <person name="Ma J."/>
        </authorList>
    </citation>
    <scope>NUCLEOTIDE SEQUENCE [LARGE SCALE GENOMIC DNA]</scope>
    <source>
        <strain evidence="12">JCM 31920</strain>
    </source>
</reference>
<protein>
    <recommendedName>
        <fullName evidence="2">DNA polymerase III subunit delta</fullName>
        <ecNumber evidence="1">2.7.7.7</ecNumber>
    </recommendedName>
</protein>
<keyword evidence="3" id="KW-0808">Transferase</keyword>
<dbReference type="Gene3D" id="1.10.8.60">
    <property type="match status" value="1"/>
</dbReference>
<evidence type="ECO:0000256" key="3">
    <source>
        <dbReference type="ARBA" id="ARBA00022679"/>
    </source>
</evidence>
<feature type="domain" description="DNA polymerase III delta N-terminal" evidence="9">
    <location>
        <begin position="21"/>
        <end position="139"/>
    </location>
</feature>
<evidence type="ECO:0000256" key="6">
    <source>
        <dbReference type="ARBA" id="ARBA00022932"/>
    </source>
</evidence>
<dbReference type="Pfam" id="PF06144">
    <property type="entry name" value="DNA_pol3_delta"/>
    <property type="match status" value="1"/>
</dbReference>
<comment type="caution">
    <text evidence="11">The sequence shown here is derived from an EMBL/GenBank/DDBJ whole genome shotgun (WGS) entry which is preliminary data.</text>
</comment>
<comment type="catalytic activity">
    <reaction evidence="8">
        <text>DNA(n) + a 2'-deoxyribonucleoside 5'-triphosphate = DNA(n+1) + diphosphate</text>
        <dbReference type="Rhea" id="RHEA:22508"/>
        <dbReference type="Rhea" id="RHEA-COMP:17339"/>
        <dbReference type="Rhea" id="RHEA-COMP:17340"/>
        <dbReference type="ChEBI" id="CHEBI:33019"/>
        <dbReference type="ChEBI" id="CHEBI:61560"/>
        <dbReference type="ChEBI" id="CHEBI:173112"/>
        <dbReference type="EC" id="2.7.7.7"/>
    </reaction>
</comment>
<dbReference type="InterPro" id="IPR027417">
    <property type="entry name" value="P-loop_NTPase"/>
</dbReference>
<dbReference type="InterPro" id="IPR008921">
    <property type="entry name" value="DNA_pol3_clamp-load_cplx_C"/>
</dbReference>
<evidence type="ECO:0000256" key="7">
    <source>
        <dbReference type="ARBA" id="ARBA00034754"/>
    </source>
</evidence>
<evidence type="ECO:0000256" key="8">
    <source>
        <dbReference type="ARBA" id="ARBA00049244"/>
    </source>
</evidence>
<evidence type="ECO:0000256" key="1">
    <source>
        <dbReference type="ARBA" id="ARBA00012417"/>
    </source>
</evidence>
<dbReference type="InterPro" id="IPR010372">
    <property type="entry name" value="DNA_pol3_delta_N"/>
</dbReference>
<accession>A0ABP8LMT3</accession>
<dbReference type="EC" id="2.7.7.7" evidence="1"/>
<dbReference type="InterPro" id="IPR048466">
    <property type="entry name" value="DNA_pol3_delta-like_C"/>
</dbReference>
<evidence type="ECO:0000313" key="11">
    <source>
        <dbReference type="EMBL" id="GAA4432701.1"/>
    </source>
</evidence>
<evidence type="ECO:0000259" key="9">
    <source>
        <dbReference type="Pfam" id="PF06144"/>
    </source>
</evidence>